<dbReference type="EMBL" id="MGGE01000040">
    <property type="protein sequence ID" value="OGM20501.1"/>
    <property type="molecule type" value="Genomic_DNA"/>
</dbReference>
<feature type="transmembrane region" description="Helical" evidence="4">
    <location>
        <begin position="946"/>
        <end position="967"/>
    </location>
</feature>
<evidence type="ECO:0008006" key="11">
    <source>
        <dbReference type="Google" id="ProtNLM"/>
    </source>
</evidence>
<organism evidence="9 10">
    <name type="scientific">Candidatus Woesebacteria bacterium RIFCSPHIGHO2_01_FULL_38_9</name>
    <dbReference type="NCBI Taxonomy" id="1802492"/>
    <lineage>
        <taxon>Bacteria</taxon>
        <taxon>Candidatus Woeseibacteriota</taxon>
    </lineage>
</organism>
<dbReference type="CDD" id="cd03801">
    <property type="entry name" value="GT4_PimA-like"/>
    <property type="match status" value="1"/>
</dbReference>
<protein>
    <recommendedName>
        <fullName evidence="11">Glycosyltransferase 2-like domain-containing protein</fullName>
    </recommendedName>
</protein>
<evidence type="ECO:0000256" key="2">
    <source>
        <dbReference type="ARBA" id="ARBA00022676"/>
    </source>
</evidence>
<keyword evidence="2" id="KW-0328">Glycosyltransferase</keyword>
<evidence type="ECO:0000259" key="6">
    <source>
        <dbReference type="Pfam" id="PF00535"/>
    </source>
</evidence>
<keyword evidence="4" id="KW-1133">Transmembrane helix</keyword>
<feature type="transmembrane region" description="Helical" evidence="4">
    <location>
        <begin position="672"/>
        <end position="698"/>
    </location>
</feature>
<dbReference type="InterPro" id="IPR001173">
    <property type="entry name" value="Glyco_trans_2-like"/>
</dbReference>
<feature type="transmembrane region" description="Helical" evidence="4">
    <location>
        <begin position="979"/>
        <end position="1001"/>
    </location>
</feature>
<feature type="domain" description="Glycosyltransferase 2-like" evidence="8">
    <location>
        <begin position="431"/>
        <end position="625"/>
    </location>
</feature>
<evidence type="ECO:0000313" key="10">
    <source>
        <dbReference type="Proteomes" id="UP000178419"/>
    </source>
</evidence>
<reference evidence="9 10" key="1">
    <citation type="journal article" date="2016" name="Nat. Commun.">
        <title>Thousands of microbial genomes shed light on interconnected biogeochemical processes in an aquifer system.</title>
        <authorList>
            <person name="Anantharaman K."/>
            <person name="Brown C.T."/>
            <person name="Hug L.A."/>
            <person name="Sharon I."/>
            <person name="Castelle C.J."/>
            <person name="Probst A.J."/>
            <person name="Thomas B.C."/>
            <person name="Singh A."/>
            <person name="Wilkins M.J."/>
            <person name="Karaoz U."/>
            <person name="Brodie E.L."/>
            <person name="Williams K.H."/>
            <person name="Hubbard S.S."/>
            <person name="Banfield J.F."/>
        </authorList>
    </citation>
    <scope>NUCLEOTIDE SEQUENCE [LARGE SCALE GENOMIC DNA]</scope>
</reference>
<dbReference type="InterPro" id="IPR029044">
    <property type="entry name" value="Nucleotide-diphossugar_trans"/>
</dbReference>
<feature type="transmembrane region" description="Helical" evidence="4">
    <location>
        <begin position="608"/>
        <end position="629"/>
    </location>
</feature>
<feature type="domain" description="Glycosyltransferase 2-like" evidence="6">
    <location>
        <begin position="6"/>
        <end position="160"/>
    </location>
</feature>
<dbReference type="SUPFAM" id="SSF53448">
    <property type="entry name" value="Nucleotide-diphospho-sugar transferases"/>
    <property type="match status" value="2"/>
</dbReference>
<feature type="transmembrane region" description="Helical" evidence="4">
    <location>
        <begin position="767"/>
        <end position="789"/>
    </location>
</feature>
<feature type="transmembrane region" description="Helical" evidence="4">
    <location>
        <begin position="817"/>
        <end position="836"/>
    </location>
</feature>
<gene>
    <name evidence="9" type="ORF">A2714_03875</name>
</gene>
<feature type="domain" description="Glycosyltransferase subfamily 4-like N-terminal" evidence="7">
    <location>
        <begin position="1180"/>
        <end position="1339"/>
    </location>
</feature>
<feature type="transmembrane region" description="Helical" evidence="4">
    <location>
        <begin position="296"/>
        <end position="319"/>
    </location>
</feature>
<evidence type="ECO:0000256" key="4">
    <source>
        <dbReference type="SAM" id="Phobius"/>
    </source>
</evidence>
<comment type="caution">
    <text evidence="9">The sequence shown here is derived from an EMBL/GenBank/DDBJ whole genome shotgun (WGS) entry which is preliminary data.</text>
</comment>
<dbReference type="Pfam" id="PF00535">
    <property type="entry name" value="Glycos_transf_2"/>
    <property type="match status" value="1"/>
</dbReference>
<feature type="transmembrane region" description="Helical" evidence="4">
    <location>
        <begin position="1059"/>
        <end position="1079"/>
    </location>
</feature>
<dbReference type="SUPFAM" id="SSF53756">
    <property type="entry name" value="UDP-Glycosyltransferase/glycogen phosphorylase"/>
    <property type="match status" value="1"/>
</dbReference>
<keyword evidence="3" id="KW-0808">Transferase</keyword>
<feature type="transmembrane region" description="Helical" evidence="4">
    <location>
        <begin position="641"/>
        <end position="660"/>
    </location>
</feature>
<dbReference type="PANTHER" id="PTHR43630">
    <property type="entry name" value="POLY-BETA-1,6-N-ACETYL-D-GLUCOSAMINE SYNTHASE"/>
    <property type="match status" value="1"/>
</dbReference>
<evidence type="ECO:0000259" key="5">
    <source>
        <dbReference type="Pfam" id="PF00534"/>
    </source>
</evidence>
<feature type="transmembrane region" description="Helical" evidence="4">
    <location>
        <begin position="1112"/>
        <end position="1134"/>
    </location>
</feature>
<feature type="domain" description="Glycosyl transferase family 1" evidence="5">
    <location>
        <begin position="1341"/>
        <end position="1507"/>
    </location>
</feature>
<dbReference type="PANTHER" id="PTHR43630:SF1">
    <property type="entry name" value="POLY-BETA-1,6-N-ACETYL-D-GLUCOSAMINE SYNTHASE"/>
    <property type="match status" value="1"/>
</dbReference>
<dbReference type="Pfam" id="PF13439">
    <property type="entry name" value="Glyco_transf_4"/>
    <property type="match status" value="1"/>
</dbReference>
<feature type="transmembrane region" description="Helical" evidence="4">
    <location>
        <begin position="903"/>
        <end position="926"/>
    </location>
</feature>
<dbReference type="Gene3D" id="3.90.550.10">
    <property type="entry name" value="Spore Coat Polysaccharide Biosynthesis Protein SpsA, Chain A"/>
    <property type="match status" value="2"/>
</dbReference>
<feature type="transmembrane region" description="Helical" evidence="4">
    <location>
        <begin position="271"/>
        <end position="290"/>
    </location>
</feature>
<evidence type="ECO:0000256" key="1">
    <source>
        <dbReference type="ARBA" id="ARBA00006739"/>
    </source>
</evidence>
<dbReference type="Gene3D" id="3.40.50.2000">
    <property type="entry name" value="Glycogen Phosphorylase B"/>
    <property type="match status" value="2"/>
</dbReference>
<feature type="transmembrane region" description="Helical" evidence="4">
    <location>
        <begin position="1021"/>
        <end position="1047"/>
    </location>
</feature>
<sequence length="1544" mass="173487">MSDLNIIIPVKNEAGNIKELADRIHASLYSAGIKYRMIFVDDHSEDTTVEEIKMVSGKYPVILHVKQGKPGKAYSILEGSKFATTEKLAMIDADLQYPPEVIPDMYKLLDAHGVVVSNRKGHKTSLTRKIGSKMNSLIFEKFLHGLKVDTQSGLKLFKKEIIDHLTEEDVTGWTVDMPLLRTSLELGYSIGCVDIEFTERKNGKSKVNFLKTALEIGSHSLRLKFKKRKVYPIKSKTIDSPIGAGLAHKGKRFITHTHLPHEISALNTLHLWQKIALFSSITILVVGLLVTTKLTAIIVIAFLSFIYFLDLLFSLRVLLKSLHNPPEIKIDDVEIASLNDQDLPLYTILCPLYKEAKILPEFIENIGKIDWPKEKLEVILLLEEDDEETIKASQNIFIPSYIRTLIVPNSQPKTKPKACNYGLAYSKGEYLVIYDAEDRPDPLQLKKAYLAFKKLGEDVVCLQSKLNYYNTGHNILTRLFTSEYLLWFDLILPGLQVAGTVIPLGGTSNHFKTKKLKNLHGWDPFNVTEDCDLGARLFKKGYKTALLDSTTYEEANSRIISWIKQRSRWIKGYIQTYLVHMRDPIKFHREFGLQALIFQLVVGARMTFILINPILWLATISYFALYQFVGPTIESLYPTPVFYIAVTSLVFGNFIYFYNYMIGCAKKGQWSLIKWVFLIPLYWLMTSIAAIVAFYQLIVAPHFWEKTEHGLHLSVKAKQKEAIRLLPRLALSDAVFGGGVLIFASIAANFSNFLYNAYLGRSVDLSQFGTVALIGNIFTLVGVITTALGRTVSYKTAYLLGKFGYTVSDFWAKTQKVSWFGAFLTTLIWLLAIPFLANFFNEVDPVPFLLFTPFWIFALVGSVNHGFISGNLKFGTLATIVFLESSTKLLFAYLFIEFGLKDLVYAAIPASLVIPFIFAWLISVGIKKQKLVYEAKIELNFPTGFFTTSILTSLAGVAILTFDVILAKHYLPATEAGQYALLSLSGKIVYFLGSLFTQFITPLVSKGEGAGKRTEEVFYKLLSGSIATSFVGFIAIGIFGHITIPMLFGEKAVSLIPHLPLYALAMFQFSVASGIVIYHQVKKHYLFPIISFSVAALEVLGIALSHNSISDISLVVTTLGSVQLFLVTFFHVLYDPLLVLSRNVSDFLGLFTSINGNGKPSQNLRILVLNWRDTKHVYGGGAEVYIEEIAKRWVKEGHKVTIFCGNDGKSERNEVVSGVQIVRRGGFYTVYIWAFLYYVLKFSGKFDIVVDCENGIPFFTPLYVRVPKVLLIHHVHQDVFRKHLSFPLSYIAMALESKLMPYLYKNSQIVTISESSRRDIVRQGWAIRDNIQIVNPGINAIAFKKAKRSANPTFTYVGRLKHYKNIDVAIKAQAIISKKYNEARLFIAGKGEEENYLKGLAKELGTNGSVVFKGFISEKSKAKLLSSSWAAIQPSSFEGWGITVIEANACGIPVIASKTNGLSDSVVDGVTGLLVPQGNPEVLAKAMEGIILDKKFRLELGRKAYEWSKNFSWDKSANQFLRIIFKTIEKEREVLFVRKLELAK</sequence>
<evidence type="ECO:0000313" key="9">
    <source>
        <dbReference type="EMBL" id="OGM20501.1"/>
    </source>
</evidence>
<feature type="transmembrane region" description="Helical" evidence="4">
    <location>
        <begin position="848"/>
        <end position="868"/>
    </location>
</feature>
<dbReference type="Pfam" id="PF13632">
    <property type="entry name" value="Glyco_trans_2_3"/>
    <property type="match status" value="1"/>
</dbReference>
<dbReference type="Proteomes" id="UP000178419">
    <property type="component" value="Unassembled WGS sequence"/>
</dbReference>
<evidence type="ECO:0000256" key="3">
    <source>
        <dbReference type="ARBA" id="ARBA00022679"/>
    </source>
</evidence>
<dbReference type="InterPro" id="IPR001296">
    <property type="entry name" value="Glyco_trans_1"/>
</dbReference>
<dbReference type="InterPro" id="IPR028098">
    <property type="entry name" value="Glyco_trans_4-like_N"/>
</dbReference>
<evidence type="ECO:0000259" key="7">
    <source>
        <dbReference type="Pfam" id="PF13439"/>
    </source>
</evidence>
<keyword evidence="4" id="KW-0812">Transmembrane</keyword>
<dbReference type="GO" id="GO:0016757">
    <property type="term" value="F:glycosyltransferase activity"/>
    <property type="evidence" value="ECO:0007669"/>
    <property type="project" value="UniProtKB-KW"/>
</dbReference>
<dbReference type="CDD" id="cd06427">
    <property type="entry name" value="CESA_like_2"/>
    <property type="match status" value="1"/>
</dbReference>
<name>A0A1F7XZN2_9BACT</name>
<feature type="transmembrane region" description="Helical" evidence="4">
    <location>
        <begin position="734"/>
        <end position="755"/>
    </location>
</feature>
<dbReference type="Pfam" id="PF00534">
    <property type="entry name" value="Glycos_transf_1"/>
    <property type="match status" value="1"/>
</dbReference>
<feature type="transmembrane region" description="Helical" evidence="4">
    <location>
        <begin position="874"/>
        <end position="896"/>
    </location>
</feature>
<comment type="similarity">
    <text evidence="1">Belongs to the glycosyltransferase 2 family.</text>
</comment>
<proteinExistence type="inferred from homology"/>
<feature type="transmembrane region" description="Helical" evidence="4">
    <location>
        <begin position="1085"/>
        <end position="1105"/>
    </location>
</feature>
<evidence type="ECO:0000259" key="8">
    <source>
        <dbReference type="Pfam" id="PF13632"/>
    </source>
</evidence>
<keyword evidence="4" id="KW-0472">Membrane</keyword>
<accession>A0A1F7XZN2</accession>